<name>A0AAD8BS64_BIOPF</name>
<accession>A0AAD8BS64</accession>
<evidence type="ECO:0000313" key="2">
    <source>
        <dbReference type="Proteomes" id="UP001233172"/>
    </source>
</evidence>
<comment type="caution">
    <text evidence="1">The sequence shown here is derived from an EMBL/GenBank/DDBJ whole genome shotgun (WGS) entry which is preliminary data.</text>
</comment>
<gene>
    <name evidence="1" type="ORF">Bpfe_010675</name>
</gene>
<dbReference type="EMBL" id="JASAOG010000039">
    <property type="protein sequence ID" value="KAK0059816.1"/>
    <property type="molecule type" value="Genomic_DNA"/>
</dbReference>
<dbReference type="PANTHER" id="PTHR47018">
    <property type="entry name" value="CXC DOMAIN-CONTAINING PROTEIN-RELATED"/>
    <property type="match status" value="1"/>
</dbReference>
<reference evidence="1" key="2">
    <citation type="submission" date="2023-04" db="EMBL/GenBank/DDBJ databases">
        <authorList>
            <person name="Bu L."/>
            <person name="Lu L."/>
            <person name="Laidemitt M.R."/>
            <person name="Zhang S.M."/>
            <person name="Mutuku M."/>
            <person name="Mkoji G."/>
            <person name="Steinauer M."/>
            <person name="Loker E.S."/>
        </authorList>
    </citation>
    <scope>NUCLEOTIDE SEQUENCE</scope>
    <source>
        <strain evidence="1">KasaAsao</strain>
        <tissue evidence="1">Whole Snail</tissue>
    </source>
</reference>
<protein>
    <submittedName>
        <fullName evidence="1">Uncharacterized protein</fullName>
    </submittedName>
</protein>
<keyword evidence="2" id="KW-1185">Reference proteome</keyword>
<sequence length="104" mass="11668">MDLSRLQEVGLETGCLHSSRLKSRLLAHFPDLQAHNSGRDILLTFTDSLNTTLQEAYAETIDDEAVHLAKAERIVRRDLFSLQARFNASCTEDVQNKGLQTIPT</sequence>
<proteinExistence type="predicted"/>
<dbReference type="AlphaFoldDB" id="A0AAD8BS64"/>
<evidence type="ECO:0000313" key="1">
    <source>
        <dbReference type="EMBL" id="KAK0059816.1"/>
    </source>
</evidence>
<organism evidence="1 2">
    <name type="scientific">Biomphalaria pfeifferi</name>
    <name type="common">Bloodfluke planorb</name>
    <name type="synonym">Freshwater snail</name>
    <dbReference type="NCBI Taxonomy" id="112525"/>
    <lineage>
        <taxon>Eukaryota</taxon>
        <taxon>Metazoa</taxon>
        <taxon>Spiralia</taxon>
        <taxon>Lophotrochozoa</taxon>
        <taxon>Mollusca</taxon>
        <taxon>Gastropoda</taxon>
        <taxon>Heterobranchia</taxon>
        <taxon>Euthyneura</taxon>
        <taxon>Panpulmonata</taxon>
        <taxon>Hygrophila</taxon>
        <taxon>Lymnaeoidea</taxon>
        <taxon>Planorbidae</taxon>
        <taxon>Biomphalaria</taxon>
    </lineage>
</organism>
<dbReference type="Proteomes" id="UP001233172">
    <property type="component" value="Unassembled WGS sequence"/>
</dbReference>
<reference evidence="1" key="1">
    <citation type="journal article" date="2023" name="PLoS Negl. Trop. Dis.">
        <title>A genome sequence for Biomphalaria pfeifferi, the major vector snail for the human-infecting parasite Schistosoma mansoni.</title>
        <authorList>
            <person name="Bu L."/>
            <person name="Lu L."/>
            <person name="Laidemitt M.R."/>
            <person name="Zhang S.M."/>
            <person name="Mutuku M."/>
            <person name="Mkoji G."/>
            <person name="Steinauer M."/>
            <person name="Loker E.S."/>
        </authorList>
    </citation>
    <scope>NUCLEOTIDE SEQUENCE</scope>
    <source>
        <strain evidence="1">KasaAsao</strain>
    </source>
</reference>